<dbReference type="AlphaFoldDB" id="A0A3M7PL96"/>
<feature type="chain" id="PRO_5018334208" evidence="1">
    <location>
        <begin position="25"/>
        <end position="70"/>
    </location>
</feature>
<feature type="signal peptide" evidence="1">
    <location>
        <begin position="1"/>
        <end position="24"/>
    </location>
</feature>
<gene>
    <name evidence="2" type="ORF">BpHYR1_007082</name>
</gene>
<dbReference type="Proteomes" id="UP000276133">
    <property type="component" value="Unassembled WGS sequence"/>
</dbReference>
<organism evidence="2 3">
    <name type="scientific">Brachionus plicatilis</name>
    <name type="common">Marine rotifer</name>
    <name type="synonym">Brachionus muelleri</name>
    <dbReference type="NCBI Taxonomy" id="10195"/>
    <lineage>
        <taxon>Eukaryota</taxon>
        <taxon>Metazoa</taxon>
        <taxon>Spiralia</taxon>
        <taxon>Gnathifera</taxon>
        <taxon>Rotifera</taxon>
        <taxon>Eurotatoria</taxon>
        <taxon>Monogononta</taxon>
        <taxon>Pseudotrocha</taxon>
        <taxon>Ploima</taxon>
        <taxon>Brachionidae</taxon>
        <taxon>Brachionus</taxon>
    </lineage>
</organism>
<dbReference type="EMBL" id="REGN01010032">
    <property type="protein sequence ID" value="RMZ99829.1"/>
    <property type="molecule type" value="Genomic_DNA"/>
</dbReference>
<evidence type="ECO:0000313" key="2">
    <source>
        <dbReference type="EMBL" id="RMZ99829.1"/>
    </source>
</evidence>
<comment type="caution">
    <text evidence="2">The sequence shown here is derived from an EMBL/GenBank/DDBJ whole genome shotgun (WGS) entry which is preliminary data.</text>
</comment>
<name>A0A3M7PL96_BRAPC</name>
<keyword evidence="1" id="KW-0732">Signal</keyword>
<proteinExistence type="predicted"/>
<evidence type="ECO:0000313" key="3">
    <source>
        <dbReference type="Proteomes" id="UP000276133"/>
    </source>
</evidence>
<evidence type="ECO:0000256" key="1">
    <source>
        <dbReference type="SAM" id="SignalP"/>
    </source>
</evidence>
<sequence>MRILKIVVVVIMLWGLNYIPESLNQDSAPDPYIKEQVQINLNLEKVQKEQKYVILKHISKSCLEQCGTVA</sequence>
<accession>A0A3M7PL96</accession>
<keyword evidence="3" id="KW-1185">Reference proteome</keyword>
<protein>
    <submittedName>
        <fullName evidence="2">Uncharacterized protein</fullName>
    </submittedName>
</protein>
<reference evidence="2 3" key="1">
    <citation type="journal article" date="2018" name="Sci. Rep.">
        <title>Genomic signatures of local adaptation to the degree of environmental predictability in rotifers.</title>
        <authorList>
            <person name="Franch-Gras L."/>
            <person name="Hahn C."/>
            <person name="Garcia-Roger E.M."/>
            <person name="Carmona M.J."/>
            <person name="Serra M."/>
            <person name="Gomez A."/>
        </authorList>
    </citation>
    <scope>NUCLEOTIDE SEQUENCE [LARGE SCALE GENOMIC DNA]</scope>
    <source>
        <strain evidence="2">HYR1</strain>
    </source>
</reference>